<sequence>MDFCLTGVWRTEVHRSPGLLLILLTLL</sequence>
<dbReference type="EMBL" id="GBXM01076251">
    <property type="protein sequence ID" value="JAH32326.1"/>
    <property type="molecule type" value="Transcribed_RNA"/>
</dbReference>
<dbReference type="EMBL" id="GBXM01035792">
    <property type="protein sequence ID" value="JAH72785.1"/>
    <property type="molecule type" value="Transcribed_RNA"/>
</dbReference>
<reference evidence="1" key="2">
    <citation type="journal article" date="2015" name="Fish Shellfish Immunol.">
        <title>Early steps in the European eel (Anguilla anguilla)-Vibrio vulnificus interaction in the gills: Role of the RtxA13 toxin.</title>
        <authorList>
            <person name="Callol A."/>
            <person name="Pajuelo D."/>
            <person name="Ebbesson L."/>
            <person name="Teles M."/>
            <person name="MacKenzie S."/>
            <person name="Amaro C."/>
        </authorList>
    </citation>
    <scope>NUCLEOTIDE SEQUENCE</scope>
</reference>
<evidence type="ECO:0000313" key="1">
    <source>
        <dbReference type="EMBL" id="JAH32326.1"/>
    </source>
</evidence>
<protein>
    <submittedName>
        <fullName evidence="1">Uncharacterized protein</fullName>
    </submittedName>
</protein>
<reference evidence="1" key="1">
    <citation type="submission" date="2014-11" db="EMBL/GenBank/DDBJ databases">
        <authorList>
            <person name="Amaro Gonzalez C."/>
        </authorList>
    </citation>
    <scope>NUCLEOTIDE SEQUENCE</scope>
</reference>
<accession>A0A0E9RT69</accession>
<dbReference type="AlphaFoldDB" id="A0A0E9RT69"/>
<proteinExistence type="predicted"/>
<organism evidence="1">
    <name type="scientific">Anguilla anguilla</name>
    <name type="common">European freshwater eel</name>
    <name type="synonym">Muraena anguilla</name>
    <dbReference type="NCBI Taxonomy" id="7936"/>
    <lineage>
        <taxon>Eukaryota</taxon>
        <taxon>Metazoa</taxon>
        <taxon>Chordata</taxon>
        <taxon>Craniata</taxon>
        <taxon>Vertebrata</taxon>
        <taxon>Euteleostomi</taxon>
        <taxon>Actinopterygii</taxon>
        <taxon>Neopterygii</taxon>
        <taxon>Teleostei</taxon>
        <taxon>Anguilliformes</taxon>
        <taxon>Anguillidae</taxon>
        <taxon>Anguilla</taxon>
    </lineage>
</organism>
<name>A0A0E9RT69_ANGAN</name>